<dbReference type="GO" id="GO:0016020">
    <property type="term" value="C:membrane"/>
    <property type="evidence" value="ECO:0007669"/>
    <property type="project" value="UniProtKB-SubCell"/>
</dbReference>
<dbReference type="CDD" id="cd17352">
    <property type="entry name" value="MFS_MCT_SLC16"/>
    <property type="match status" value="1"/>
</dbReference>
<name>A0A3Q0ISZ0_DIACI</name>
<dbReference type="GO" id="GO:0008028">
    <property type="term" value="F:monocarboxylic acid transmembrane transporter activity"/>
    <property type="evidence" value="ECO:0007669"/>
    <property type="project" value="TreeGrafter"/>
</dbReference>
<evidence type="ECO:0000313" key="5">
    <source>
        <dbReference type="Proteomes" id="UP000079169"/>
    </source>
</evidence>
<dbReference type="SUPFAM" id="SSF103473">
    <property type="entry name" value="MFS general substrate transporter"/>
    <property type="match status" value="1"/>
</dbReference>
<feature type="compositionally biased region" description="Polar residues" evidence="2">
    <location>
        <begin position="395"/>
        <end position="411"/>
    </location>
</feature>
<feature type="transmembrane region" description="Helical" evidence="3">
    <location>
        <begin position="137"/>
        <end position="158"/>
    </location>
</feature>
<keyword evidence="3" id="KW-0812">Transmembrane</keyword>
<feature type="transmembrane region" description="Helical" evidence="3">
    <location>
        <begin position="721"/>
        <end position="740"/>
    </location>
</feature>
<accession>A0A3Q0ISZ0</accession>
<dbReference type="Proteomes" id="UP000079169">
    <property type="component" value="Unplaced"/>
</dbReference>
<dbReference type="AlphaFoldDB" id="A0A3Q0ISZ0"/>
<sequence length="853" mass="95522">MVNMVQKKGQQTKYVTRKNSSLSLHSRRMTVGSLCSIDKVKFTGVPQSDSILSVDKLSDKAQVPDGGWGWVVVLSSLVISMVADGISFSFGLLYMEFLIHFGESKAKTSWIGSLFMAVPLLLGPVASSFVDKYGCRWMTILGGIISGTGFVLSATVANSIEAQYITFGCIAGCGLSLAYVTAVVSIAYWFDKKRTLATSLGACGTGIGTFVYAPLTQYWIEEYGWRGTILLLAGTFLQMCICGALMKDPEWWIREQKRLQNPTPSHSIATKSNRNSIAESAAVDPGLVAVEIKEIRRVLMDGGNIESLLFTEEEEMTKRGHNSVLNLPTFFLYDDVPMEVLVSLNTKKSLFYSTMLDSMVESPTLNSTEDTTMDCLPVICKQHSSLRIRTSSSSKNYLRKQTTMDSPTIVSPPSEKNPPLRRELSTDESRNEHNNNVKTVANRNLPKIRTPNATREKVPDGNVGNKLCVNHVNNVKQLSLDETLLKRVDADNDEKTKKQYSLDDSLIRNRLYVNDVSVETPIDKTNSTVARNFFKTNVQKHVTPDHPGNFVVKNKHLMNATKKSDSLQWLKRQFSMANRDTNYFRNIKMQRNSVVYRNAMLNTRKYKLRASSCPNIFRNSMETINEKGDQKWTTQLLEMLSDMFDFSMFLELHFLLLSMATVLLFIWFIVPYFYLSDYVIIRGMSDTQASSLLSCIGVLNTIGMIVLGWAGDQPWMNVTKMYAACLVVCGISIVLMPFYITEYYTLMGICALFGLTFAANFSFTPTILVELIPLERFTTAYGLILLCQGIGNLLGPPIGGLVFDLTQIWDYSFIIAGVWIIVAGVLVIAIPYTKNRVIWGEGVLEYDKESTDT</sequence>
<feature type="transmembrane region" description="Helical" evidence="3">
    <location>
        <begin position="746"/>
        <end position="768"/>
    </location>
</feature>
<feature type="domain" description="Major facilitator superfamily (MFS) profile" evidence="4">
    <location>
        <begin position="646"/>
        <end position="853"/>
    </location>
</feature>
<evidence type="ECO:0000259" key="4">
    <source>
        <dbReference type="PROSITE" id="PS50850"/>
    </source>
</evidence>
<feature type="compositionally biased region" description="Basic and acidic residues" evidence="2">
    <location>
        <begin position="418"/>
        <end position="434"/>
    </location>
</feature>
<dbReference type="KEGG" id="dci:103509204"/>
<dbReference type="PANTHER" id="PTHR11360:SF111">
    <property type="entry name" value="CHASKI, ISOFORM A"/>
    <property type="match status" value="1"/>
</dbReference>
<feature type="transmembrane region" description="Helical" evidence="3">
    <location>
        <begin position="649"/>
        <end position="670"/>
    </location>
</feature>
<evidence type="ECO:0000256" key="3">
    <source>
        <dbReference type="SAM" id="Phobius"/>
    </source>
</evidence>
<feature type="transmembrane region" description="Helical" evidence="3">
    <location>
        <begin position="110"/>
        <end position="130"/>
    </location>
</feature>
<feature type="transmembrane region" description="Helical" evidence="3">
    <location>
        <begin position="68"/>
        <end position="90"/>
    </location>
</feature>
<dbReference type="PaxDb" id="121845-A0A3Q0ISZ0"/>
<dbReference type="RefSeq" id="XP_026679386.1">
    <property type="nucleotide sequence ID" value="XM_026823585.1"/>
</dbReference>
<dbReference type="InterPro" id="IPR050327">
    <property type="entry name" value="Proton-linked_MCT"/>
</dbReference>
<keyword evidence="3" id="KW-1133">Transmembrane helix</keyword>
<evidence type="ECO:0000256" key="1">
    <source>
        <dbReference type="ARBA" id="ARBA00004141"/>
    </source>
</evidence>
<reference evidence="6" key="1">
    <citation type="submission" date="2025-08" db="UniProtKB">
        <authorList>
            <consortium name="RefSeq"/>
        </authorList>
    </citation>
    <scope>IDENTIFICATION</scope>
</reference>
<dbReference type="PANTHER" id="PTHR11360">
    <property type="entry name" value="MONOCARBOXYLATE TRANSPORTER"/>
    <property type="match status" value="1"/>
</dbReference>
<dbReference type="Pfam" id="PF07690">
    <property type="entry name" value="MFS_1"/>
    <property type="match status" value="2"/>
</dbReference>
<keyword evidence="3" id="KW-0472">Membrane</keyword>
<protein>
    <submittedName>
        <fullName evidence="6">Uncharacterized protein LOC103509204</fullName>
    </submittedName>
</protein>
<feature type="transmembrane region" description="Helical" evidence="3">
    <location>
        <begin position="690"/>
        <end position="709"/>
    </location>
</feature>
<comment type="subcellular location">
    <subcellularLocation>
        <location evidence="1">Membrane</location>
        <topology evidence="1">Multi-pass membrane protein</topology>
    </subcellularLocation>
</comment>
<dbReference type="GeneID" id="103509204"/>
<dbReference type="InterPro" id="IPR011701">
    <property type="entry name" value="MFS"/>
</dbReference>
<feature type="transmembrane region" description="Helical" evidence="3">
    <location>
        <begin position="780"/>
        <end position="799"/>
    </location>
</feature>
<feature type="region of interest" description="Disordered" evidence="2">
    <location>
        <begin position="390"/>
        <end position="434"/>
    </location>
</feature>
<evidence type="ECO:0000256" key="2">
    <source>
        <dbReference type="SAM" id="MobiDB-lite"/>
    </source>
</evidence>
<gene>
    <name evidence="6" type="primary">LOC103509204</name>
</gene>
<dbReference type="Gene3D" id="1.20.1250.20">
    <property type="entry name" value="MFS general substrate transporter like domains"/>
    <property type="match status" value="2"/>
</dbReference>
<organism evidence="5 6">
    <name type="scientific">Diaphorina citri</name>
    <name type="common">Asian citrus psyllid</name>
    <dbReference type="NCBI Taxonomy" id="121845"/>
    <lineage>
        <taxon>Eukaryota</taxon>
        <taxon>Metazoa</taxon>
        <taxon>Ecdysozoa</taxon>
        <taxon>Arthropoda</taxon>
        <taxon>Hexapoda</taxon>
        <taxon>Insecta</taxon>
        <taxon>Pterygota</taxon>
        <taxon>Neoptera</taxon>
        <taxon>Paraneoptera</taxon>
        <taxon>Hemiptera</taxon>
        <taxon>Sternorrhyncha</taxon>
        <taxon>Psylloidea</taxon>
        <taxon>Psyllidae</taxon>
        <taxon>Diaphorininae</taxon>
        <taxon>Diaphorina</taxon>
    </lineage>
</organism>
<proteinExistence type="predicted"/>
<dbReference type="PROSITE" id="PS50850">
    <property type="entry name" value="MFS"/>
    <property type="match status" value="1"/>
</dbReference>
<evidence type="ECO:0000313" key="6">
    <source>
        <dbReference type="RefSeq" id="XP_026679386.1"/>
    </source>
</evidence>
<feature type="transmembrane region" description="Helical" evidence="3">
    <location>
        <begin position="196"/>
        <end position="215"/>
    </location>
</feature>
<dbReference type="InterPro" id="IPR020846">
    <property type="entry name" value="MFS_dom"/>
</dbReference>
<feature type="transmembrane region" description="Helical" evidence="3">
    <location>
        <begin position="811"/>
        <end position="832"/>
    </location>
</feature>
<dbReference type="InterPro" id="IPR036259">
    <property type="entry name" value="MFS_trans_sf"/>
</dbReference>
<feature type="transmembrane region" description="Helical" evidence="3">
    <location>
        <begin position="164"/>
        <end position="189"/>
    </location>
</feature>
<keyword evidence="5" id="KW-1185">Reference proteome</keyword>